<evidence type="ECO:0000313" key="13">
    <source>
        <dbReference type="EMBL" id="HGL18016.1"/>
    </source>
</evidence>
<evidence type="ECO:0000313" key="11">
    <source>
        <dbReference type="EMBL" id="HEN27676.1"/>
    </source>
</evidence>
<feature type="domain" description="CBS" evidence="10">
    <location>
        <begin position="234"/>
        <end position="290"/>
    </location>
</feature>
<dbReference type="SUPFAM" id="SSF158791">
    <property type="entry name" value="MgtE N-terminal domain-like"/>
    <property type="match status" value="1"/>
</dbReference>
<dbReference type="GO" id="GO:0015095">
    <property type="term" value="F:magnesium ion transmembrane transporter activity"/>
    <property type="evidence" value="ECO:0007669"/>
    <property type="project" value="UniProtKB-UniRule"/>
</dbReference>
<comment type="caution">
    <text evidence="11">The sequence shown here is derived from an EMBL/GenBank/DDBJ whole genome shotgun (WGS) entry which is preliminary data.</text>
</comment>
<keyword evidence="7 9" id="KW-0472">Membrane</keyword>
<evidence type="ECO:0000256" key="3">
    <source>
        <dbReference type="ARBA" id="ARBA00022448"/>
    </source>
</evidence>
<dbReference type="SUPFAM" id="SSF161093">
    <property type="entry name" value="MgtE membrane domain-like"/>
    <property type="match status" value="1"/>
</dbReference>
<accession>A0A7C2P337</accession>
<dbReference type="Gene3D" id="3.10.580.10">
    <property type="entry name" value="CBS-domain"/>
    <property type="match status" value="1"/>
</dbReference>
<sequence length="486" mass="54793">MRSSPIKFVGFEVLNLMRYNFECTKGRWRMLERNEFIEFILPDVEEFIEQKNWHELKIALSEWPPQDLAYLIQSLKDEYKIIVFRLLPKDLQVEVFSELDFEVQEQLIHKLADEEVRAIIEELEPDDRAGLFEELPGQIVQKLLQFLSPEERKVTLKLLGYPENTVGRLMTPYYIAVRSHWTCQEAIEHVRKYGKEAETIDVIYVVDQIGHLIDDITLRDIILAEPTEKIEGLMDGQVVYVDAYTDQEEAVKIMKKYNLNVLPVVDKDNILLGIVTIDDMIDVLDEEQTEDLAKISGVSPEVVGAEFLTHLKEVPISEVYRSRIKWLVFLLIMDLATGGIIAGFQELIAKYAILVSFLPVLIDTAGNAGSQAATLLIRALALGTVKPKDWLLLFGREFLVASLLGLTMALGISLMGFLRGGAEIAKVVITAMFVNVVLGSLIGLALPFIFLKLRQDPASASTPLITTLADILGTGVYLALATLMLR</sequence>
<dbReference type="Pfam" id="PF03448">
    <property type="entry name" value="MgtE_N"/>
    <property type="match status" value="1"/>
</dbReference>
<feature type="transmembrane region" description="Helical" evidence="9">
    <location>
        <begin position="326"/>
        <end position="345"/>
    </location>
</feature>
<dbReference type="Gene3D" id="1.25.60.10">
    <property type="entry name" value="MgtE N-terminal domain-like"/>
    <property type="match status" value="1"/>
</dbReference>
<keyword evidence="3 9" id="KW-0813">Transport</keyword>
<dbReference type="InterPro" id="IPR036739">
    <property type="entry name" value="SLC41_membr_dom_sf"/>
</dbReference>
<dbReference type="SUPFAM" id="SSF54631">
    <property type="entry name" value="CBS-domain pair"/>
    <property type="match status" value="1"/>
</dbReference>
<evidence type="ECO:0000313" key="12">
    <source>
        <dbReference type="EMBL" id="HGL17891.1"/>
    </source>
</evidence>
<dbReference type="GO" id="GO:0046872">
    <property type="term" value="F:metal ion binding"/>
    <property type="evidence" value="ECO:0007669"/>
    <property type="project" value="UniProtKB-KW"/>
</dbReference>
<evidence type="ECO:0000256" key="2">
    <source>
        <dbReference type="ARBA" id="ARBA00009749"/>
    </source>
</evidence>
<dbReference type="InterPro" id="IPR006668">
    <property type="entry name" value="Mg_transptr_MgtE_intracell_dom"/>
</dbReference>
<dbReference type="SMART" id="SM00924">
    <property type="entry name" value="MgtE_N"/>
    <property type="match status" value="1"/>
</dbReference>
<dbReference type="PANTHER" id="PTHR43773">
    <property type="entry name" value="MAGNESIUM TRANSPORTER MGTE"/>
    <property type="match status" value="1"/>
</dbReference>
<keyword evidence="9" id="KW-0479">Metal-binding</keyword>
<reference evidence="11" key="1">
    <citation type="journal article" date="2020" name="mSystems">
        <title>Genome- and Community-Level Interaction Insights into Carbon Utilization and Element Cycling Functions of Hydrothermarchaeota in Hydrothermal Sediment.</title>
        <authorList>
            <person name="Zhou Z."/>
            <person name="Liu Y."/>
            <person name="Xu W."/>
            <person name="Pan J."/>
            <person name="Luo Z.H."/>
            <person name="Li M."/>
        </authorList>
    </citation>
    <scope>NUCLEOTIDE SEQUENCE [LARGE SCALE GENOMIC DNA]</scope>
    <source>
        <strain evidence="11">SpSt-34</strain>
        <strain evidence="12">SpSt-69</strain>
    </source>
</reference>
<feature type="transmembrane region" description="Helical" evidence="9">
    <location>
        <begin position="424"/>
        <end position="451"/>
    </location>
</feature>
<evidence type="ECO:0000256" key="9">
    <source>
        <dbReference type="RuleBase" id="RU362011"/>
    </source>
</evidence>
<dbReference type="InterPro" id="IPR006667">
    <property type="entry name" value="SLC41_membr_dom"/>
</dbReference>
<dbReference type="AlphaFoldDB" id="A0A7C2P337"/>
<comment type="similarity">
    <text evidence="2 9">Belongs to the SLC41A transporter family.</text>
</comment>
<dbReference type="InterPro" id="IPR006669">
    <property type="entry name" value="MgtE_transporter"/>
</dbReference>
<dbReference type="SMART" id="SM00116">
    <property type="entry name" value="CBS"/>
    <property type="match status" value="2"/>
</dbReference>
<comment type="caution">
    <text evidence="9">Lacks conserved residue(s) required for the propagation of feature annotation.</text>
</comment>
<gene>
    <name evidence="11" type="primary">mgtE</name>
    <name evidence="11" type="ORF">ENQ77_03245</name>
    <name evidence="12" type="ORF">ENU66_06165</name>
    <name evidence="13" type="ORF">ENU66_06800</name>
</gene>
<dbReference type="Gene3D" id="1.10.357.20">
    <property type="entry name" value="SLC41 divalent cation transporters, integral membrane domain"/>
    <property type="match status" value="1"/>
</dbReference>
<keyword evidence="5 9" id="KW-0460">Magnesium</keyword>
<dbReference type="GO" id="GO:0005886">
    <property type="term" value="C:plasma membrane"/>
    <property type="evidence" value="ECO:0007669"/>
    <property type="project" value="UniProtKB-SubCell"/>
</dbReference>
<dbReference type="EMBL" id="DTDJ01000043">
    <property type="protein sequence ID" value="HGL18016.1"/>
    <property type="molecule type" value="Genomic_DNA"/>
</dbReference>
<feature type="transmembrane region" description="Helical" evidence="9">
    <location>
        <begin position="398"/>
        <end position="418"/>
    </location>
</feature>
<keyword evidence="9" id="KW-1003">Cell membrane</keyword>
<comment type="subunit">
    <text evidence="9">Homodimer.</text>
</comment>
<protein>
    <recommendedName>
        <fullName evidence="9">Magnesium transporter MgtE</fullName>
    </recommendedName>
</protein>
<keyword evidence="8" id="KW-0129">CBS domain</keyword>
<keyword evidence="4 9" id="KW-0812">Transmembrane</keyword>
<dbReference type="EMBL" id="DSOL01000093">
    <property type="protein sequence ID" value="HEN27676.1"/>
    <property type="molecule type" value="Genomic_DNA"/>
</dbReference>
<evidence type="ECO:0000256" key="6">
    <source>
        <dbReference type="ARBA" id="ARBA00022989"/>
    </source>
</evidence>
<comment type="function">
    <text evidence="9">Acts as a magnesium transporter.</text>
</comment>
<name>A0A7C2P337_UNCW3</name>
<evidence type="ECO:0000259" key="10">
    <source>
        <dbReference type="PROSITE" id="PS51371"/>
    </source>
</evidence>
<dbReference type="CDD" id="cd04606">
    <property type="entry name" value="CBS_pair_Mg_transporter"/>
    <property type="match status" value="1"/>
</dbReference>
<dbReference type="PROSITE" id="PS51371">
    <property type="entry name" value="CBS"/>
    <property type="match status" value="1"/>
</dbReference>
<dbReference type="EMBL" id="DTDJ01000043">
    <property type="protein sequence ID" value="HGL17891.1"/>
    <property type="molecule type" value="Genomic_DNA"/>
</dbReference>
<dbReference type="InterPro" id="IPR000644">
    <property type="entry name" value="CBS_dom"/>
</dbReference>
<keyword evidence="6 9" id="KW-1133">Transmembrane helix</keyword>
<feature type="transmembrane region" description="Helical" evidence="9">
    <location>
        <begin position="463"/>
        <end position="485"/>
    </location>
</feature>
<dbReference type="NCBIfam" id="TIGR00400">
    <property type="entry name" value="mgtE"/>
    <property type="match status" value="1"/>
</dbReference>
<proteinExistence type="inferred from homology"/>
<evidence type="ECO:0000256" key="5">
    <source>
        <dbReference type="ARBA" id="ARBA00022842"/>
    </source>
</evidence>
<dbReference type="Pfam" id="PF00571">
    <property type="entry name" value="CBS"/>
    <property type="match status" value="2"/>
</dbReference>
<evidence type="ECO:0000256" key="4">
    <source>
        <dbReference type="ARBA" id="ARBA00022692"/>
    </source>
</evidence>
<dbReference type="PANTHER" id="PTHR43773:SF1">
    <property type="entry name" value="MAGNESIUM TRANSPORTER MGTE"/>
    <property type="match status" value="1"/>
</dbReference>
<dbReference type="Pfam" id="PF01769">
    <property type="entry name" value="MgtE"/>
    <property type="match status" value="1"/>
</dbReference>
<evidence type="ECO:0000256" key="8">
    <source>
        <dbReference type="PROSITE-ProRule" id="PRU00703"/>
    </source>
</evidence>
<evidence type="ECO:0000256" key="7">
    <source>
        <dbReference type="ARBA" id="ARBA00023136"/>
    </source>
</evidence>
<dbReference type="InterPro" id="IPR038076">
    <property type="entry name" value="MgtE_N_sf"/>
</dbReference>
<dbReference type="InterPro" id="IPR046342">
    <property type="entry name" value="CBS_dom_sf"/>
</dbReference>
<evidence type="ECO:0000256" key="1">
    <source>
        <dbReference type="ARBA" id="ARBA00004141"/>
    </source>
</evidence>
<comment type="subcellular location">
    <subcellularLocation>
        <location evidence="9">Cell membrane</location>
        <topology evidence="9">Multi-pass membrane protein</topology>
    </subcellularLocation>
    <subcellularLocation>
        <location evidence="1">Membrane</location>
        <topology evidence="1">Multi-pass membrane protein</topology>
    </subcellularLocation>
</comment>
<organism evidence="11">
    <name type="scientific">candidate division WOR-3 bacterium</name>
    <dbReference type="NCBI Taxonomy" id="2052148"/>
    <lineage>
        <taxon>Bacteria</taxon>
        <taxon>Bacteria division WOR-3</taxon>
    </lineage>
</organism>